<dbReference type="SUPFAM" id="SSF81508">
    <property type="entry name" value="Ubiquinone-binding protein QP-C of cytochrome bc1 complex (Ubiquinol-cytochrome c reductase)"/>
    <property type="match status" value="1"/>
</dbReference>
<comment type="caution">
    <text evidence="14">The sequence shown here is derived from an EMBL/GenBank/DDBJ whole genome shotgun (WGS) entry which is preliminary data.</text>
</comment>
<evidence type="ECO:0000256" key="10">
    <source>
        <dbReference type="ARBA" id="ARBA00023128"/>
    </source>
</evidence>
<evidence type="ECO:0000256" key="11">
    <source>
        <dbReference type="ARBA" id="ARBA00023136"/>
    </source>
</evidence>
<dbReference type="PANTHER" id="PTHR12119">
    <property type="entry name" value="UBIQUINOL-CYTOCHROME C REDUCTASE COMPLEX UBIQUINONE-BINDING PROTEIN QP-C"/>
    <property type="match status" value="1"/>
</dbReference>
<evidence type="ECO:0000256" key="3">
    <source>
        <dbReference type="ARBA" id="ARBA00016324"/>
    </source>
</evidence>
<evidence type="ECO:0000313" key="15">
    <source>
        <dbReference type="Proteomes" id="UP000316079"/>
    </source>
</evidence>
<keyword evidence="6 13" id="KW-0812">Transmembrane</keyword>
<evidence type="ECO:0000313" key="14">
    <source>
        <dbReference type="EMBL" id="TRY60128.1"/>
    </source>
</evidence>
<dbReference type="OrthoDB" id="6683853at2759"/>
<dbReference type="Pfam" id="PF02939">
    <property type="entry name" value="UcrQ"/>
    <property type="match status" value="1"/>
</dbReference>
<dbReference type="GO" id="GO:0006122">
    <property type="term" value="P:mitochondrial electron transport, ubiquinol to cytochrome c"/>
    <property type="evidence" value="ECO:0007669"/>
    <property type="project" value="UniProtKB-UniRule"/>
</dbReference>
<dbReference type="InterPro" id="IPR036642">
    <property type="entry name" value="Cyt_bc1_su8_sf"/>
</dbReference>
<comment type="subcellular location">
    <subcellularLocation>
        <location evidence="1 13">Mitochondrion inner membrane</location>
        <topology evidence="1 13">Single-pass membrane protein</topology>
    </subcellularLocation>
</comment>
<feature type="transmembrane region" description="Helical" evidence="13">
    <location>
        <begin position="44"/>
        <end position="63"/>
    </location>
</feature>
<dbReference type="FunFam" id="1.20.5.210:FF:000001">
    <property type="entry name" value="Cytochrome b-c1 complex subunit 8"/>
    <property type="match status" value="1"/>
</dbReference>
<evidence type="ECO:0000256" key="9">
    <source>
        <dbReference type="ARBA" id="ARBA00022989"/>
    </source>
</evidence>
<accession>A0A553N3X2</accession>
<proteinExistence type="inferred from homology"/>
<name>A0A553N3X2_9TELE</name>
<comment type="similarity">
    <text evidence="2 13">Belongs to the UQCRQ/QCR8 family.</text>
</comment>
<reference evidence="14 15" key="1">
    <citation type="journal article" date="2019" name="Sci. Data">
        <title>Hybrid genome assembly and annotation of Danionella translucida.</title>
        <authorList>
            <person name="Kadobianskyi M."/>
            <person name="Schulze L."/>
            <person name="Schuelke M."/>
            <person name="Judkewitz B."/>
        </authorList>
    </citation>
    <scope>NUCLEOTIDE SEQUENCE [LARGE SCALE GENOMIC DNA]</scope>
    <source>
        <strain evidence="14 15">Bolton</strain>
    </source>
</reference>
<dbReference type="PANTHER" id="PTHR12119:SF2">
    <property type="entry name" value="CYTOCHROME B-C1 COMPLEX SUBUNIT 8"/>
    <property type="match status" value="1"/>
</dbReference>
<comment type="function">
    <text evidence="13">Component of the ubiquinol-cytochrome c oxidoreductase, a multisubunit transmembrane complex that is part of the mitochondrial electron transport chain which drives oxidative phosphorylation. The complex plays an important role in the uptake of multiple carbon sources present in different host niches.</text>
</comment>
<evidence type="ECO:0000256" key="12">
    <source>
        <dbReference type="ARBA" id="ARBA00047105"/>
    </source>
</evidence>
<keyword evidence="10 13" id="KW-0496">Mitochondrion</keyword>
<keyword evidence="15" id="KW-1185">Reference proteome</keyword>
<dbReference type="GO" id="GO:0005743">
    <property type="term" value="C:mitochondrial inner membrane"/>
    <property type="evidence" value="ECO:0007669"/>
    <property type="project" value="UniProtKB-SubCell"/>
</dbReference>
<dbReference type="Gene3D" id="1.20.5.210">
    <property type="entry name" value="Cytochrome b-c1 complex subunit 8"/>
    <property type="match status" value="1"/>
</dbReference>
<keyword evidence="9 13" id="KW-1133">Transmembrane helix</keyword>
<evidence type="ECO:0000256" key="6">
    <source>
        <dbReference type="ARBA" id="ARBA00022692"/>
    </source>
</evidence>
<keyword evidence="4 13" id="KW-0813">Transport</keyword>
<keyword evidence="5 13" id="KW-0679">Respiratory chain</keyword>
<evidence type="ECO:0000256" key="7">
    <source>
        <dbReference type="ARBA" id="ARBA00022792"/>
    </source>
</evidence>
<comment type="subunit">
    <text evidence="12 13">Component of the ubiquinol-cytochrome c oxidoreductase (cytochrome b-c1 complex, complex III, CIII), a multisubunit enzyme composed of 11 subunits. The complex is composed of 3 respiratory subunits cytochrome b, cytochrome c1 and Rieske protein UQCRFS1, 2 core protein subunits UQCRC1/QCR1 and UQCRC2/QCR2, and 6 low-molecular weight protein subunits UQCRH/QCR6, UQCRB/QCR7, UQCRQ/QCR8, UQCR10/QCR9, UQCR11/QCR10 and subunit 9, the cleavage product of Rieske protein UQCRFS1. The complex exists as an obligatory dimer and forms supercomplexes (SCs) in the inner mitochondrial membrane with NADH-ubiquinone oxidoreductase (complex I, CI) and cytochrome c oxidase (complex IV, CIV), resulting in different assemblies (supercomplex SCI(1)III(2)IV(1) and megacomplex MCI(2)III(2)IV(2)). Interacts with UQCC6.</text>
</comment>
<keyword evidence="8 13" id="KW-0249">Electron transport</keyword>
<keyword evidence="7 13" id="KW-0999">Mitochondrion inner membrane</keyword>
<dbReference type="Proteomes" id="UP000316079">
    <property type="component" value="Unassembled WGS sequence"/>
</dbReference>
<organism evidence="14 15">
    <name type="scientific">Danionella cerebrum</name>
    <dbReference type="NCBI Taxonomy" id="2873325"/>
    <lineage>
        <taxon>Eukaryota</taxon>
        <taxon>Metazoa</taxon>
        <taxon>Chordata</taxon>
        <taxon>Craniata</taxon>
        <taxon>Vertebrata</taxon>
        <taxon>Euteleostomi</taxon>
        <taxon>Actinopterygii</taxon>
        <taxon>Neopterygii</taxon>
        <taxon>Teleostei</taxon>
        <taxon>Ostariophysi</taxon>
        <taxon>Cypriniformes</taxon>
        <taxon>Danionidae</taxon>
        <taxon>Danioninae</taxon>
        <taxon>Danionella</taxon>
    </lineage>
</organism>
<protein>
    <recommendedName>
        <fullName evidence="3 13">Cytochrome b-c1 complex subunit 8</fullName>
    </recommendedName>
    <alternativeName>
        <fullName evidence="13">Complex III subunit 8</fullName>
    </alternativeName>
</protein>
<dbReference type="InterPro" id="IPR004205">
    <property type="entry name" value="Cyt_bc1_su8"/>
</dbReference>
<dbReference type="EMBL" id="SRMA01027077">
    <property type="protein sequence ID" value="TRY60128.1"/>
    <property type="molecule type" value="Genomic_DNA"/>
</dbReference>
<dbReference type="STRING" id="623744.A0A553N3X2"/>
<keyword evidence="11 13" id="KW-0472">Membrane</keyword>
<sequence>MGMKFGNLAKVRHVITFSLSPFEQRAFANFLTSGFPNLWRRFKSSILAFAPPMIGAYMIYSWGTRVNAQSKRKNLADFENEE</sequence>
<evidence type="ECO:0000256" key="1">
    <source>
        <dbReference type="ARBA" id="ARBA00004434"/>
    </source>
</evidence>
<gene>
    <name evidence="14" type="ORF">DNTS_006442</name>
</gene>
<dbReference type="AlphaFoldDB" id="A0A553N3X2"/>
<dbReference type="GO" id="GO:0045275">
    <property type="term" value="C:respiratory chain complex III"/>
    <property type="evidence" value="ECO:0007669"/>
    <property type="project" value="UniProtKB-UniRule"/>
</dbReference>
<evidence type="ECO:0000256" key="2">
    <source>
        <dbReference type="ARBA" id="ARBA00007668"/>
    </source>
</evidence>
<evidence type="ECO:0000256" key="8">
    <source>
        <dbReference type="ARBA" id="ARBA00022982"/>
    </source>
</evidence>
<evidence type="ECO:0000256" key="4">
    <source>
        <dbReference type="ARBA" id="ARBA00022448"/>
    </source>
</evidence>
<evidence type="ECO:0000256" key="5">
    <source>
        <dbReference type="ARBA" id="ARBA00022660"/>
    </source>
</evidence>
<evidence type="ECO:0000256" key="13">
    <source>
        <dbReference type="RuleBase" id="RU368118"/>
    </source>
</evidence>